<accession>A0A7G8PUZ7</accession>
<evidence type="ECO:0000313" key="4">
    <source>
        <dbReference type="Proteomes" id="UP000515514"/>
    </source>
</evidence>
<reference evidence="3 4" key="1">
    <citation type="submission" date="2020-04" db="EMBL/GenBank/DDBJ databases">
        <title>Genome sequence of Altibacter aquimarinus strain ALE3EI.</title>
        <authorList>
            <person name="Oh H.-M."/>
            <person name="Jang D."/>
        </authorList>
    </citation>
    <scope>NUCLEOTIDE SEQUENCE [LARGE SCALE GENOMIC DNA]</scope>
    <source>
        <strain evidence="3 4">ALE3EI</strain>
    </source>
</reference>
<keyword evidence="1" id="KW-0732">Signal</keyword>
<dbReference type="EMBL" id="CP052909">
    <property type="protein sequence ID" value="QNJ98163.1"/>
    <property type="molecule type" value="Genomic_DNA"/>
</dbReference>
<feature type="domain" description="Secretion system C-terminal sorting" evidence="2">
    <location>
        <begin position="164"/>
        <end position="236"/>
    </location>
</feature>
<evidence type="ECO:0000259" key="2">
    <source>
        <dbReference type="Pfam" id="PF18962"/>
    </source>
</evidence>
<protein>
    <recommendedName>
        <fullName evidence="2">Secretion system C-terminal sorting domain-containing protein</fullName>
    </recommendedName>
</protein>
<keyword evidence="4" id="KW-1185">Reference proteome</keyword>
<dbReference type="NCBIfam" id="TIGR04183">
    <property type="entry name" value="Por_Secre_tail"/>
    <property type="match status" value="1"/>
</dbReference>
<organism evidence="3 4">
    <name type="scientific">Constantimarinum furrinae</name>
    <dbReference type="NCBI Taxonomy" id="2562285"/>
    <lineage>
        <taxon>Bacteria</taxon>
        <taxon>Pseudomonadati</taxon>
        <taxon>Bacteroidota</taxon>
        <taxon>Flavobacteriia</taxon>
        <taxon>Flavobacteriales</taxon>
        <taxon>Flavobacteriaceae</taxon>
        <taxon>Altibacter/Constantimarinum group</taxon>
        <taxon>Constantimarinum</taxon>
    </lineage>
</organism>
<sequence>MHQMRKFLLIILLIFIYNKGKSQDLQLFENTWYLQNLIINGSNNIPPSNTEVPHITVNFNQPDGFETFTCDLLDGILIHNNSEFLIDSWAMTLFNCINPINKNFQIIYLDDFFVSNIDDPFGYEIINESNGSKTLIIVNVQGDQAFYNTELLSIKDISFDTFSIFPNPTSNEVIVQSLQGLNIESLQIVDVNGKLLFSRSTMNSDKTLINIENLKSGLYFIIIENENQKRIAKKLVKS</sequence>
<evidence type="ECO:0000313" key="3">
    <source>
        <dbReference type="EMBL" id="QNJ98163.1"/>
    </source>
</evidence>
<proteinExistence type="predicted"/>
<dbReference type="AlphaFoldDB" id="A0A7G8PUZ7"/>
<gene>
    <name evidence="3" type="ORF">ALE3EI_1609</name>
</gene>
<dbReference type="Proteomes" id="UP000515514">
    <property type="component" value="Chromosome"/>
</dbReference>
<evidence type="ECO:0000256" key="1">
    <source>
        <dbReference type="ARBA" id="ARBA00022729"/>
    </source>
</evidence>
<dbReference type="InterPro" id="IPR026444">
    <property type="entry name" value="Secre_tail"/>
</dbReference>
<dbReference type="Pfam" id="PF18962">
    <property type="entry name" value="Por_Secre_tail"/>
    <property type="match status" value="1"/>
</dbReference>
<dbReference type="KEGG" id="alti:ALE3EI_1609"/>
<name>A0A7G8PUZ7_9FLAO</name>